<accession>C2FTP1</accession>
<dbReference type="Proteomes" id="UP000006241">
    <property type="component" value="Unassembled WGS sequence"/>
</dbReference>
<evidence type="ECO:0000313" key="3">
    <source>
        <dbReference type="Proteomes" id="UP000006241"/>
    </source>
</evidence>
<dbReference type="Pfam" id="PF06439">
    <property type="entry name" value="3keto-disac_hyd"/>
    <property type="match status" value="1"/>
</dbReference>
<dbReference type="InterPro" id="IPR010496">
    <property type="entry name" value="AL/BT2_dom"/>
</dbReference>
<proteinExistence type="predicted"/>
<comment type="caution">
    <text evidence="2">The sequence shown here is derived from an EMBL/GenBank/DDBJ whole genome shotgun (WGS) entry which is preliminary data.</text>
</comment>
<dbReference type="HOGENOM" id="CLU_073042_1_1_10"/>
<name>C2FTP1_SPHSI</name>
<evidence type="ECO:0000313" key="2">
    <source>
        <dbReference type="EMBL" id="EEI93723.1"/>
    </source>
</evidence>
<reference evidence="2 3" key="1">
    <citation type="submission" date="2009-01" db="EMBL/GenBank/DDBJ databases">
        <authorList>
            <person name="Qin X."/>
            <person name="Bachman B."/>
            <person name="Battles P."/>
            <person name="Bell A."/>
            <person name="Bess C."/>
            <person name="Bickham C."/>
            <person name="Chaboub L."/>
            <person name="Chen D."/>
            <person name="Coyle M."/>
            <person name="Deiros D.R."/>
            <person name="Dinh H."/>
            <person name="Forbes L."/>
            <person name="Fowler G."/>
            <person name="Francisco L."/>
            <person name="Fu Q."/>
            <person name="Gubbala S."/>
            <person name="Hale W."/>
            <person name="Han Y."/>
            <person name="Hemphill L."/>
            <person name="Highlander S.K."/>
            <person name="Hirani K."/>
            <person name="Hogues M."/>
            <person name="Jackson L."/>
            <person name="Jakkamsetti A."/>
            <person name="Javaid M."/>
            <person name="Jiang H."/>
            <person name="Korchina V."/>
            <person name="Kovar C."/>
            <person name="Lara F."/>
            <person name="Lee S."/>
            <person name="Mata R."/>
            <person name="Mathew T."/>
            <person name="Moen C."/>
            <person name="Morales K."/>
            <person name="Munidasa M."/>
            <person name="Nazareth L."/>
            <person name="Ngo R."/>
            <person name="Nguyen L."/>
            <person name="Okwuonu G."/>
            <person name="Ongeri F."/>
            <person name="Patil S."/>
            <person name="Petrosino J."/>
            <person name="Pham C."/>
            <person name="Pham P."/>
            <person name="Pu L.-L."/>
            <person name="Puazo M."/>
            <person name="Raj R."/>
            <person name="Reid J."/>
            <person name="Rouhana J."/>
            <person name="Saada N."/>
            <person name="Shang Y."/>
            <person name="Simmons D."/>
            <person name="Thornton R."/>
            <person name="Warren J."/>
            <person name="Weissenberger G."/>
            <person name="Zhang J."/>
            <person name="Zhang L."/>
            <person name="Zhou C."/>
            <person name="Zhu D."/>
            <person name="Muzny D."/>
            <person name="Worley K."/>
            <person name="Gibbs R."/>
        </authorList>
    </citation>
    <scope>NUCLEOTIDE SEQUENCE [LARGE SCALE GENOMIC DNA]</scope>
    <source>
        <strain evidence="2 3">ATCC 33300</strain>
    </source>
</reference>
<evidence type="ECO:0000259" key="1">
    <source>
        <dbReference type="Pfam" id="PF06439"/>
    </source>
</evidence>
<organism evidence="2 3">
    <name type="scientific">Sphingobacterium spiritivorum ATCC 33300</name>
    <dbReference type="NCBI Taxonomy" id="525372"/>
    <lineage>
        <taxon>Bacteria</taxon>
        <taxon>Pseudomonadati</taxon>
        <taxon>Bacteroidota</taxon>
        <taxon>Sphingobacteriia</taxon>
        <taxon>Sphingobacteriales</taxon>
        <taxon>Sphingobacteriaceae</taxon>
        <taxon>Sphingobacterium</taxon>
    </lineage>
</organism>
<feature type="domain" description="3-keto-alpha-glucoside-1,2-lyase/3-keto-2-hydroxy-glucal hydratase" evidence="1">
    <location>
        <begin position="34"/>
        <end position="264"/>
    </location>
</feature>
<protein>
    <recommendedName>
        <fullName evidence="1">3-keto-alpha-glucoside-1,2-lyase/3-keto-2-hydroxy-glucal hydratase domain-containing protein</fullName>
    </recommendedName>
</protein>
<dbReference type="RefSeq" id="WP_003012250.1">
    <property type="nucleotide sequence ID" value="NZ_GG668636.1"/>
</dbReference>
<dbReference type="Gene3D" id="2.60.120.560">
    <property type="entry name" value="Exo-inulinase, domain 1"/>
    <property type="match status" value="1"/>
</dbReference>
<dbReference type="EMBL" id="ACHB01000014">
    <property type="protein sequence ID" value="EEI93723.1"/>
    <property type="molecule type" value="Genomic_DNA"/>
</dbReference>
<dbReference type="AlphaFoldDB" id="C2FTP1"/>
<dbReference type="GO" id="GO:0016787">
    <property type="term" value="F:hydrolase activity"/>
    <property type="evidence" value="ECO:0007669"/>
    <property type="project" value="InterPro"/>
</dbReference>
<sequence>MRRNLFLYICITLLTTVGCSVKKTKENTDTTTQEWKSLFNGKDINDWNVKIHHHDFGVNYGHTFRVEDGTIQVRYDEYGDFNEQYGHLYYKTPYSYYHLKLEYRFVGELHSGAPDYTLRNSGVMFHSQDPATMPREQDWPISVEMQFLGGLGDGKPRPTGNMCSPGTHVVYKGKIADSHCLNSTSKTYDGDQWVSAELIVLGDSLITHIIEGDTVLQYSKPQIGGGVANRYDPRIKIDGQLLKSGFIALQSEGQPVDFRNIRIKDLSSQYRH</sequence>
<gene>
    <name evidence="2" type="ORF">HMPREF0765_0697</name>
</gene>
<dbReference type="PROSITE" id="PS51257">
    <property type="entry name" value="PROKAR_LIPOPROTEIN"/>
    <property type="match status" value="1"/>
</dbReference>